<keyword evidence="6 8" id="KW-0663">Pyridoxal phosphate</keyword>
<feature type="domain" description="Aminotransferase class V" evidence="11">
    <location>
        <begin position="6"/>
        <end position="273"/>
    </location>
</feature>
<dbReference type="GO" id="GO:0008453">
    <property type="term" value="F:alanine-glyoxylate transaminase activity"/>
    <property type="evidence" value="ECO:0007669"/>
    <property type="project" value="UniProtKB-EC"/>
</dbReference>
<dbReference type="PANTHER" id="PTHR21152">
    <property type="entry name" value="AMINOTRANSFERASE CLASS V"/>
    <property type="match status" value="1"/>
</dbReference>
<keyword evidence="4 12" id="KW-0032">Aminotransferase</keyword>
<reference evidence="12 13" key="1">
    <citation type="submission" date="2017-01" db="EMBL/GenBank/DDBJ databases">
        <authorList>
            <person name="Mah S.A."/>
            <person name="Swanson W.J."/>
            <person name="Moy G.W."/>
            <person name="Vacquier V.D."/>
        </authorList>
    </citation>
    <scope>NUCLEOTIDE SEQUENCE [LARGE SCALE GENOMIC DNA]</scope>
    <source>
        <strain evidence="12 13">GSMNP</strain>
    </source>
</reference>
<dbReference type="InterPro" id="IPR015424">
    <property type="entry name" value="PyrdxlP-dep_Trfase"/>
</dbReference>
<comment type="cofactor">
    <cofactor evidence="1 8 10">
        <name>pyridoxal 5'-phosphate</name>
        <dbReference type="ChEBI" id="CHEBI:597326"/>
    </cofactor>
</comment>
<comment type="similarity">
    <text evidence="2 9">Belongs to the class-V pyridoxal-phosphate-dependent aminotransferase family.</text>
</comment>
<comment type="caution">
    <text evidence="12">The sequence shown here is derived from an EMBL/GenBank/DDBJ whole genome shotgun (WGS) entry which is preliminary data.</text>
</comment>
<evidence type="ECO:0000256" key="9">
    <source>
        <dbReference type="RuleBase" id="RU004075"/>
    </source>
</evidence>
<keyword evidence="5 12" id="KW-0808">Transferase</keyword>
<dbReference type="InterPro" id="IPR015421">
    <property type="entry name" value="PyrdxlP-dep_Trfase_major"/>
</dbReference>
<evidence type="ECO:0000256" key="8">
    <source>
        <dbReference type="PIRSR" id="PIRSR000524-50"/>
    </source>
</evidence>
<feature type="modified residue" description="N6-(pyridoxal phosphate)lysine" evidence="8">
    <location>
        <position position="171"/>
    </location>
</feature>
<evidence type="ECO:0000256" key="3">
    <source>
        <dbReference type="ARBA" id="ARBA00013049"/>
    </source>
</evidence>
<keyword evidence="13" id="KW-1185">Reference proteome</keyword>
<dbReference type="STRING" id="133412.A0A1R1XNW5"/>
<dbReference type="GO" id="GO:0005777">
    <property type="term" value="C:peroxisome"/>
    <property type="evidence" value="ECO:0007669"/>
    <property type="project" value="TreeGrafter"/>
</dbReference>
<evidence type="ECO:0000256" key="6">
    <source>
        <dbReference type="ARBA" id="ARBA00022898"/>
    </source>
</evidence>
<dbReference type="AlphaFoldDB" id="A0A1R1XNW5"/>
<evidence type="ECO:0000256" key="2">
    <source>
        <dbReference type="ARBA" id="ARBA00009236"/>
    </source>
</evidence>
<evidence type="ECO:0000256" key="10">
    <source>
        <dbReference type="RuleBase" id="RU004504"/>
    </source>
</evidence>
<dbReference type="PIRSF" id="PIRSF000524">
    <property type="entry name" value="SPT"/>
    <property type="match status" value="1"/>
</dbReference>
<dbReference type="InterPro" id="IPR024169">
    <property type="entry name" value="SP_NH2Trfase/AEP_transaminase"/>
</dbReference>
<dbReference type="SUPFAM" id="SSF53383">
    <property type="entry name" value="PLP-dependent transferases"/>
    <property type="match status" value="1"/>
</dbReference>
<evidence type="ECO:0000256" key="4">
    <source>
        <dbReference type="ARBA" id="ARBA00022576"/>
    </source>
</evidence>
<protein>
    <recommendedName>
        <fullName evidence="3">alanine--glyoxylate transaminase</fullName>
        <ecNumber evidence="3">2.6.1.44</ecNumber>
    </recommendedName>
</protein>
<dbReference type="GO" id="GO:0019265">
    <property type="term" value="P:glycine biosynthetic process, by transamination of glyoxylate"/>
    <property type="evidence" value="ECO:0007669"/>
    <property type="project" value="TreeGrafter"/>
</dbReference>
<dbReference type="FunFam" id="3.40.640.10:FF:000027">
    <property type="entry name" value="Serine--pyruvate aminotransferase, mitochondrial"/>
    <property type="match status" value="1"/>
</dbReference>
<gene>
    <name evidence="12" type="ORF">AYI70_g6690</name>
</gene>
<organism evidence="12 13">
    <name type="scientific">Smittium culicis</name>
    <dbReference type="NCBI Taxonomy" id="133412"/>
    <lineage>
        <taxon>Eukaryota</taxon>
        <taxon>Fungi</taxon>
        <taxon>Fungi incertae sedis</taxon>
        <taxon>Zoopagomycota</taxon>
        <taxon>Kickxellomycotina</taxon>
        <taxon>Harpellomycetes</taxon>
        <taxon>Harpellales</taxon>
        <taxon>Legeriomycetaceae</taxon>
        <taxon>Smittium</taxon>
    </lineage>
</organism>
<dbReference type="InterPro" id="IPR000192">
    <property type="entry name" value="Aminotrans_V_dom"/>
</dbReference>
<evidence type="ECO:0000256" key="7">
    <source>
        <dbReference type="PIRSR" id="PIRSR000524-1"/>
    </source>
</evidence>
<dbReference type="OrthoDB" id="7403325at2759"/>
<evidence type="ECO:0000313" key="13">
    <source>
        <dbReference type="Proteomes" id="UP000187283"/>
    </source>
</evidence>
<dbReference type="GO" id="GO:0004760">
    <property type="term" value="F:L-serine-pyruvate transaminase activity"/>
    <property type="evidence" value="ECO:0007669"/>
    <property type="project" value="TreeGrafter"/>
</dbReference>
<name>A0A1R1XNW5_9FUNG</name>
<dbReference type="Proteomes" id="UP000187283">
    <property type="component" value="Unassembled WGS sequence"/>
</dbReference>
<evidence type="ECO:0000256" key="5">
    <source>
        <dbReference type="ARBA" id="ARBA00022679"/>
    </source>
</evidence>
<dbReference type="EC" id="2.6.1.44" evidence="3"/>
<dbReference type="Gene3D" id="3.90.1150.10">
    <property type="entry name" value="Aspartate Aminotransferase, domain 1"/>
    <property type="match status" value="1"/>
</dbReference>
<dbReference type="PROSITE" id="PS00595">
    <property type="entry name" value="AA_TRANSFER_CLASS_5"/>
    <property type="match status" value="1"/>
</dbReference>
<evidence type="ECO:0000313" key="12">
    <source>
        <dbReference type="EMBL" id="OMJ16312.1"/>
    </source>
</evidence>
<evidence type="ECO:0000259" key="11">
    <source>
        <dbReference type="Pfam" id="PF00266"/>
    </source>
</evidence>
<dbReference type="EMBL" id="LSSN01002375">
    <property type="protein sequence ID" value="OMJ16312.1"/>
    <property type="molecule type" value="Genomic_DNA"/>
</dbReference>
<dbReference type="Pfam" id="PF00266">
    <property type="entry name" value="Aminotran_5"/>
    <property type="match status" value="1"/>
</dbReference>
<dbReference type="Gene3D" id="3.40.640.10">
    <property type="entry name" value="Type I PLP-dependent aspartate aminotransferase-like (Major domain)"/>
    <property type="match status" value="1"/>
</dbReference>
<sequence>MSSKATSHMDPRFAASFGELLVNLKTVFGTTSAQAFVISGSGTLGWDQVSANLLQPNDNALLISNGYFGDGFGDCMRTFGANVKVLSSKMGESVSDSAIEAELSANKYRLLTVAQVDTSTGVLADIEAICNIVKRVSPDTFVVVDSVCAAAAERLYMDKWGVDVVVAASQKALGAPPGVSVVMVSQKALNYAQTRTSPILAYYVNWTRWLPIMQSYEQKKAAYFATPCVQNIMALNQSVKDIVSLGMEQVFSRHEQVSKSFVDRITKKGLKIVPVSDDVRSRAMTVIWLPAGVTLPDLVPKMFSRGITIAGGIIKGRATEYFRIGHMGISATNPSLDYVDRTFNALMDSLAECGYKAPQ</sequence>
<dbReference type="InterPro" id="IPR020578">
    <property type="entry name" value="Aminotrans_V_PyrdxlP_BS"/>
</dbReference>
<accession>A0A1R1XNW5</accession>
<dbReference type="PANTHER" id="PTHR21152:SF24">
    <property type="entry name" value="ALANINE--GLYOXYLATE AMINOTRANSFERASE 1"/>
    <property type="match status" value="1"/>
</dbReference>
<dbReference type="InterPro" id="IPR015422">
    <property type="entry name" value="PyrdxlP-dep_Trfase_small"/>
</dbReference>
<evidence type="ECO:0000256" key="1">
    <source>
        <dbReference type="ARBA" id="ARBA00001933"/>
    </source>
</evidence>
<proteinExistence type="inferred from homology"/>
<feature type="binding site" evidence="7">
    <location>
        <position position="323"/>
    </location>
    <ligand>
        <name>substrate</name>
    </ligand>
</feature>